<accession>A0A0D1LFU5</accession>
<keyword evidence="6" id="KW-0067">ATP-binding</keyword>
<dbReference type="Pfam" id="PF00781">
    <property type="entry name" value="DAGK_cat"/>
    <property type="match status" value="1"/>
</dbReference>
<proteinExistence type="inferred from homology"/>
<organism evidence="10 11">
    <name type="scientific">Weissella cibaria</name>
    <dbReference type="NCBI Taxonomy" id="137591"/>
    <lineage>
        <taxon>Bacteria</taxon>
        <taxon>Bacillati</taxon>
        <taxon>Bacillota</taxon>
        <taxon>Bacilli</taxon>
        <taxon>Lactobacillales</taxon>
        <taxon>Lactobacillaceae</taxon>
        <taxon>Weissella</taxon>
    </lineage>
</organism>
<reference evidence="10 11" key="1">
    <citation type="journal article" date="2015" name="Microbiology (Mosc.)">
        <title>Genomics of the Weissella cibaria species with an examination of its metabolic traits.</title>
        <authorList>
            <person name="Lynch K.M."/>
            <person name="Lucid A."/>
            <person name="Arendt E.K."/>
            <person name="Sleator R.D."/>
            <person name="Lucey B."/>
            <person name="Coffey A."/>
        </authorList>
    </citation>
    <scope>NUCLEOTIDE SEQUENCE [LARGE SCALE GENOMIC DNA]</scope>
    <source>
        <strain evidence="10 11">AB3b</strain>
    </source>
</reference>
<dbReference type="GO" id="GO:0005524">
    <property type="term" value="F:ATP binding"/>
    <property type="evidence" value="ECO:0007669"/>
    <property type="project" value="UniProtKB-KW"/>
</dbReference>
<keyword evidence="7" id="KW-0444">Lipid biosynthesis</keyword>
<comment type="similarity">
    <text evidence="2">Belongs to the diacylglycerol/lipid kinase family.</text>
</comment>
<dbReference type="RefSeq" id="WP_043942017.1">
    <property type="nucleotide sequence ID" value="NZ_JWHT01000080.1"/>
</dbReference>
<evidence type="ECO:0000256" key="7">
    <source>
        <dbReference type="ARBA" id="ARBA00023209"/>
    </source>
</evidence>
<protein>
    <submittedName>
        <fullName evidence="10">YtlR protein</fullName>
        <ecNumber evidence="10">2.7.1.-</ecNumber>
    </submittedName>
</protein>
<dbReference type="EC" id="2.7.1.-" evidence="10"/>
<comment type="caution">
    <text evidence="10">The sequence shown here is derived from an EMBL/GenBank/DDBJ whole genome shotgun (WGS) entry which is preliminary data.</text>
</comment>
<dbReference type="InterPro" id="IPR001206">
    <property type="entry name" value="Diacylglycerol_kinase_cat_dom"/>
</dbReference>
<dbReference type="GO" id="GO:0008654">
    <property type="term" value="P:phospholipid biosynthetic process"/>
    <property type="evidence" value="ECO:0007669"/>
    <property type="project" value="UniProtKB-KW"/>
</dbReference>
<keyword evidence="8" id="KW-1208">Phospholipid metabolism</keyword>
<dbReference type="PANTHER" id="PTHR12358">
    <property type="entry name" value="SPHINGOSINE KINASE"/>
    <property type="match status" value="1"/>
</dbReference>
<evidence type="ECO:0000256" key="6">
    <source>
        <dbReference type="ARBA" id="ARBA00022840"/>
    </source>
</evidence>
<evidence type="ECO:0000259" key="9">
    <source>
        <dbReference type="PROSITE" id="PS50146"/>
    </source>
</evidence>
<dbReference type="InterPro" id="IPR017438">
    <property type="entry name" value="ATP-NAD_kinase_N"/>
</dbReference>
<dbReference type="InterPro" id="IPR050187">
    <property type="entry name" value="Lipid_Phosphate_FormReg"/>
</dbReference>
<keyword evidence="7" id="KW-0443">Lipid metabolism</keyword>
<gene>
    <name evidence="10" type="primary">ytlR</name>
    <name evidence="10" type="ORF">ab3b_02366</name>
</gene>
<feature type="domain" description="DAGKc" evidence="9">
    <location>
        <begin position="1"/>
        <end position="139"/>
    </location>
</feature>
<sequence length="313" mass="35442">MHFTFLVNPAASSGQAVASWQVLESYLKEQATDYEVRFSQRTGDIKEWTRLFEKYQQASDQTLVIVGGDGSLNEAINGAMAYSNANQLPLAYIPAGSGNDFARARQLPTDPVAGFKRILTNVTAGTPERIDIGEYVDAIKREHRYFVNNVGIGFDATTVILANASTHKKILNKLKLGKLVYLSAFFKTFSLQDTFQIELDVNQRRHYFNRGYLLTLSNHPYFGGGIKIMPDADERDGLIDLIVIERPKVFIKLFVILAQLMRGKHYQYKEVHRFTATQIRIRTARLEFGHADGEELGSRAFDMVATTQPYPFW</sequence>
<dbReference type="SMART" id="SM00046">
    <property type="entry name" value="DAGKc"/>
    <property type="match status" value="1"/>
</dbReference>
<dbReference type="InterPro" id="IPR045540">
    <property type="entry name" value="YegS/DAGK_C"/>
</dbReference>
<keyword evidence="3 10" id="KW-0808">Transferase</keyword>
<dbReference type="Proteomes" id="UP000032289">
    <property type="component" value="Unassembled WGS sequence"/>
</dbReference>
<evidence type="ECO:0000256" key="8">
    <source>
        <dbReference type="ARBA" id="ARBA00023264"/>
    </source>
</evidence>
<dbReference type="NCBIfam" id="TIGR00147">
    <property type="entry name" value="YegS/Rv2252/BmrU family lipid kinase"/>
    <property type="match status" value="1"/>
</dbReference>
<dbReference type="PATRIC" id="fig|137591.24.peg.2323"/>
<evidence type="ECO:0000313" key="11">
    <source>
        <dbReference type="Proteomes" id="UP000032289"/>
    </source>
</evidence>
<dbReference type="InterPro" id="IPR016064">
    <property type="entry name" value="NAD/diacylglycerol_kinase_sf"/>
</dbReference>
<dbReference type="Pfam" id="PF19279">
    <property type="entry name" value="YegS_C"/>
    <property type="match status" value="1"/>
</dbReference>
<name>A0A0D1LFU5_9LACO</name>
<evidence type="ECO:0000256" key="1">
    <source>
        <dbReference type="ARBA" id="ARBA00001946"/>
    </source>
</evidence>
<evidence type="ECO:0000256" key="3">
    <source>
        <dbReference type="ARBA" id="ARBA00022679"/>
    </source>
</evidence>
<evidence type="ECO:0000256" key="5">
    <source>
        <dbReference type="ARBA" id="ARBA00022777"/>
    </source>
</evidence>
<keyword evidence="4" id="KW-0547">Nucleotide-binding</keyword>
<dbReference type="PROSITE" id="PS50146">
    <property type="entry name" value="DAGK"/>
    <property type="match status" value="1"/>
</dbReference>
<keyword evidence="7" id="KW-0594">Phospholipid biosynthesis</keyword>
<dbReference type="SUPFAM" id="SSF111331">
    <property type="entry name" value="NAD kinase/diacylglycerol kinase-like"/>
    <property type="match status" value="1"/>
</dbReference>
<keyword evidence="5" id="KW-0418">Kinase</keyword>
<dbReference type="Gene3D" id="2.60.200.40">
    <property type="match status" value="1"/>
</dbReference>
<dbReference type="PANTHER" id="PTHR12358:SF54">
    <property type="entry name" value="SPHINGOSINE KINASE RELATED PROTEIN"/>
    <property type="match status" value="1"/>
</dbReference>
<evidence type="ECO:0000313" key="10">
    <source>
        <dbReference type="EMBL" id="KIU19425.1"/>
    </source>
</evidence>
<comment type="cofactor">
    <cofactor evidence="1">
        <name>Mg(2+)</name>
        <dbReference type="ChEBI" id="CHEBI:18420"/>
    </cofactor>
</comment>
<dbReference type="Gene3D" id="3.40.50.10330">
    <property type="entry name" value="Probable inorganic polyphosphate/atp-NAD kinase, domain 1"/>
    <property type="match status" value="1"/>
</dbReference>
<dbReference type="InterPro" id="IPR005218">
    <property type="entry name" value="Diacylglycerol/lipid_kinase"/>
</dbReference>
<dbReference type="EMBL" id="JWHT01000080">
    <property type="protein sequence ID" value="KIU19425.1"/>
    <property type="molecule type" value="Genomic_DNA"/>
</dbReference>
<dbReference type="AlphaFoldDB" id="A0A0D1LFU5"/>
<evidence type="ECO:0000256" key="2">
    <source>
        <dbReference type="ARBA" id="ARBA00005983"/>
    </source>
</evidence>
<dbReference type="GO" id="GO:0016301">
    <property type="term" value="F:kinase activity"/>
    <property type="evidence" value="ECO:0007669"/>
    <property type="project" value="UniProtKB-KW"/>
</dbReference>
<evidence type="ECO:0000256" key="4">
    <source>
        <dbReference type="ARBA" id="ARBA00022741"/>
    </source>
</evidence>